<dbReference type="GO" id="GO:1901135">
    <property type="term" value="P:carbohydrate derivative metabolic process"/>
    <property type="evidence" value="ECO:0007669"/>
    <property type="project" value="UniProtKB-ARBA"/>
</dbReference>
<dbReference type="InterPro" id="IPR001296">
    <property type="entry name" value="Glyco_trans_1"/>
</dbReference>
<dbReference type="CDD" id="cd03801">
    <property type="entry name" value="GT4_PimA-like"/>
    <property type="match status" value="1"/>
</dbReference>
<keyword evidence="3" id="KW-1185">Reference proteome</keyword>
<dbReference type="PANTHER" id="PTHR12526">
    <property type="entry name" value="GLYCOSYLTRANSFERASE"/>
    <property type="match status" value="1"/>
</dbReference>
<dbReference type="SUPFAM" id="SSF53756">
    <property type="entry name" value="UDP-Glycosyltransferase/glycogen phosphorylase"/>
    <property type="match status" value="2"/>
</dbReference>
<dbReference type="RefSeq" id="WP_106591548.1">
    <property type="nucleotide sequence ID" value="NZ_PYGI01000009.1"/>
</dbReference>
<evidence type="ECO:0000313" key="2">
    <source>
        <dbReference type="EMBL" id="PSL14112.1"/>
    </source>
</evidence>
<dbReference type="Pfam" id="PF00534">
    <property type="entry name" value="Glycos_transf_1"/>
    <property type="match status" value="1"/>
</dbReference>
<evidence type="ECO:0000259" key="1">
    <source>
        <dbReference type="Pfam" id="PF00534"/>
    </source>
</evidence>
<organism evidence="2 3">
    <name type="scientific">Marinobacterium halophilum</name>
    <dbReference type="NCBI Taxonomy" id="267374"/>
    <lineage>
        <taxon>Bacteria</taxon>
        <taxon>Pseudomonadati</taxon>
        <taxon>Pseudomonadota</taxon>
        <taxon>Gammaproteobacteria</taxon>
        <taxon>Oceanospirillales</taxon>
        <taxon>Oceanospirillaceae</taxon>
        <taxon>Marinobacterium</taxon>
    </lineage>
</organism>
<name>A0A2P8EXB6_9GAMM</name>
<feature type="domain" description="Glycosyl transferase family 1" evidence="1">
    <location>
        <begin position="217"/>
        <end position="367"/>
    </location>
</feature>
<evidence type="ECO:0000313" key="3">
    <source>
        <dbReference type="Proteomes" id="UP000242133"/>
    </source>
</evidence>
<keyword evidence="2" id="KW-0808">Transferase</keyword>
<dbReference type="Gene3D" id="3.40.50.2000">
    <property type="entry name" value="Glycogen Phosphorylase B"/>
    <property type="match status" value="3"/>
</dbReference>
<dbReference type="PANTHER" id="PTHR12526:SF625">
    <property type="entry name" value="PHOSPHATIDYLINOSITOL GLYCAN-CLASS A"/>
    <property type="match status" value="1"/>
</dbReference>
<gene>
    <name evidence="2" type="ORF">CLV44_10948</name>
</gene>
<comment type="caution">
    <text evidence="2">The sequence shown here is derived from an EMBL/GenBank/DDBJ whole genome shotgun (WGS) entry which is preliminary data.</text>
</comment>
<dbReference type="EMBL" id="PYGI01000009">
    <property type="protein sequence ID" value="PSL14112.1"/>
    <property type="molecule type" value="Genomic_DNA"/>
</dbReference>
<accession>A0A2P8EXB6</accession>
<dbReference type="OrthoDB" id="9802525at2"/>
<protein>
    <submittedName>
        <fullName evidence="2">Glycosyltransferase involved in cell wall biosynthesis</fullName>
    </submittedName>
</protein>
<reference evidence="2 3" key="1">
    <citation type="submission" date="2018-03" db="EMBL/GenBank/DDBJ databases">
        <title>Genomic Encyclopedia of Archaeal and Bacterial Type Strains, Phase II (KMG-II): from individual species to whole genera.</title>
        <authorList>
            <person name="Goeker M."/>
        </authorList>
    </citation>
    <scope>NUCLEOTIDE SEQUENCE [LARGE SCALE GENOMIC DNA]</scope>
    <source>
        <strain evidence="2 3">DSM 17586</strain>
    </source>
</reference>
<dbReference type="AlphaFoldDB" id="A0A2P8EXB6"/>
<proteinExistence type="predicted"/>
<dbReference type="GO" id="GO:0016757">
    <property type="term" value="F:glycosyltransferase activity"/>
    <property type="evidence" value="ECO:0007669"/>
    <property type="project" value="UniProtKB-KW"/>
</dbReference>
<sequence length="795" mass="88571">MKIALIAPSPVPFTIGGAEKLWWGMLEHINQHTGHEAELIKIPSPERNFGELIRSYEAFSQMDLSHFDRVISTKYPAWMVDHPEHYCYLQHKLRGLYDTYHFCGQPEKLEPKKYPAAYQPLIRLLLQPPQRQQLPELFAQLKVLEQHANHDRFCAFPGPLTRAVVHHLDAIAQRPGAIRHYGAISYNVANRRDYFPDGTEVQVVHHPSDLKDIHGGKYTHIFTVSRLDGPKRLDLLIQAFRQLPDDIELRIAGSGPEEKKLKALAEGDPRIRFLGRITDREIIDQYADALFVPFMPYDEDFGLITIEAMSAGKAVLTTTDAGGVNEFVENGVSGFSVAPDVESLKAAMAKLLADPAATKQMGEQARDKVAHISWEATLAPLLAPEPETPPSVVTPEKKGRKKVVVTSTFPAWPPQGGGQSRLYNMYAQLSQTMDVALVCTGTEQRHMRLLPDLTEHVIPESFTQKVHAKKLQHGRKVPLGDIAAIDGILKNSAYMTVLEDQVRDADLVIASHPYLYQAIRAVWKGPIAYDAHNVEADMKAAVLDGQKNPEPLLQKVRDTEAACIHESEWLVACSQDDLNRFAALYGNIQCPTAVAGNGVDLSLTRYYRVDERRINRTRLGLHPDQEALLFMGSWHGPNLDAAKLILHLAQERPQHQFWLLGSLCGHPDFQKLPNNVIPLGMLPEAEKQIVMAAASAALNPMMSGSGTNLKMLDYAAWGLDIISTPFGNRGIGFTNESEVSLADTARFAHTLDALFALTDDQRDQRTQAARHKVECSFDWQACAEPMVNLASDTLA</sequence>
<dbReference type="Proteomes" id="UP000242133">
    <property type="component" value="Unassembled WGS sequence"/>
</dbReference>